<evidence type="ECO:0000256" key="6">
    <source>
        <dbReference type="ARBA" id="ARBA00023122"/>
    </source>
</evidence>
<dbReference type="InterPro" id="IPR003593">
    <property type="entry name" value="AAA+_ATPase"/>
</dbReference>
<evidence type="ECO:0000256" key="5">
    <source>
        <dbReference type="ARBA" id="ARBA00022970"/>
    </source>
</evidence>
<dbReference type="GO" id="GO:0006865">
    <property type="term" value="P:amino acid transport"/>
    <property type="evidence" value="ECO:0007669"/>
    <property type="project" value="UniProtKB-UniRule"/>
</dbReference>
<dbReference type="GO" id="GO:0006970">
    <property type="term" value="P:response to osmotic stress"/>
    <property type="evidence" value="ECO:0007669"/>
    <property type="project" value="UniProtKB-ARBA"/>
</dbReference>
<dbReference type="InterPro" id="IPR051921">
    <property type="entry name" value="ABC_osmolyte_uptake_ATP-bind"/>
</dbReference>
<dbReference type="EC" id="7.6.2.9" evidence="8"/>
<dbReference type="InterPro" id="IPR003439">
    <property type="entry name" value="ABC_transporter-like_ATP-bd"/>
</dbReference>
<evidence type="ECO:0000256" key="4">
    <source>
        <dbReference type="ARBA" id="ARBA00022840"/>
    </source>
</evidence>
<proteinExistence type="inferred from homology"/>
<keyword evidence="8" id="KW-0472">Membrane</keyword>
<evidence type="ECO:0000259" key="10">
    <source>
        <dbReference type="PROSITE" id="PS51371"/>
    </source>
</evidence>
<evidence type="ECO:0000313" key="12">
    <source>
        <dbReference type="Proteomes" id="UP000183997"/>
    </source>
</evidence>
<evidence type="ECO:0000256" key="8">
    <source>
        <dbReference type="RuleBase" id="RU369116"/>
    </source>
</evidence>
<evidence type="ECO:0000313" key="11">
    <source>
        <dbReference type="EMBL" id="SHK50272.1"/>
    </source>
</evidence>
<dbReference type="Pfam" id="PF00571">
    <property type="entry name" value="CBS"/>
    <property type="match status" value="2"/>
</dbReference>
<dbReference type="GO" id="GO:0016887">
    <property type="term" value="F:ATP hydrolysis activity"/>
    <property type="evidence" value="ECO:0007669"/>
    <property type="project" value="UniProtKB-UniRule"/>
</dbReference>
<dbReference type="SUPFAM" id="SSF52540">
    <property type="entry name" value="P-loop containing nucleoside triphosphate hydrolases"/>
    <property type="match status" value="1"/>
</dbReference>
<keyword evidence="5" id="KW-0029">Amino-acid transport</keyword>
<dbReference type="PANTHER" id="PTHR43869:SF1">
    <property type="entry name" value="GLYCINE BETAINE_PROLINE BETAINE TRANSPORT SYSTEM ATP-BINDING PROTEIN PROV"/>
    <property type="match status" value="1"/>
</dbReference>
<keyword evidence="8" id="KW-1003">Cell membrane</keyword>
<dbReference type="FunFam" id="3.40.50.300:FF:000201">
    <property type="entry name" value="Glycine betaine/L-proline ABC transporter ATP-binding protein"/>
    <property type="match status" value="1"/>
</dbReference>
<comment type="similarity">
    <text evidence="1 8">Belongs to the ABC transporter superfamily.</text>
</comment>
<evidence type="ECO:0000256" key="3">
    <source>
        <dbReference type="ARBA" id="ARBA00022741"/>
    </source>
</evidence>
<dbReference type="InterPro" id="IPR005892">
    <property type="entry name" value="Gly-betaine_transp_ATP-bd"/>
</dbReference>
<keyword evidence="2 8" id="KW-0813">Transport</keyword>
<reference evidence="12" key="1">
    <citation type="submission" date="2016-11" db="EMBL/GenBank/DDBJ databases">
        <authorList>
            <person name="Varghese N."/>
            <person name="Submissions S."/>
        </authorList>
    </citation>
    <scope>NUCLEOTIDE SEQUENCE [LARGE SCALE GENOMIC DNA]</scope>
    <source>
        <strain evidence="12">DSM 10349</strain>
    </source>
</reference>
<dbReference type="RefSeq" id="WP_072913956.1">
    <property type="nucleotide sequence ID" value="NZ_FRAR01000015.1"/>
</dbReference>
<dbReference type="InterPro" id="IPR046342">
    <property type="entry name" value="CBS_dom_sf"/>
</dbReference>
<comment type="subcellular location">
    <subcellularLocation>
        <location evidence="8">Cell inner membrane</location>
        <topology evidence="8">Peripheral membrane protein</topology>
    </subcellularLocation>
</comment>
<protein>
    <recommendedName>
        <fullName evidence="8">Quaternary amine transport ATP-binding protein</fullName>
        <ecNumber evidence="8">7.6.2.9</ecNumber>
    </recommendedName>
</protein>
<dbReference type="SMART" id="SM00116">
    <property type="entry name" value="CBS"/>
    <property type="match status" value="2"/>
</dbReference>
<dbReference type="OrthoDB" id="9802264at2"/>
<keyword evidence="4 8" id="KW-0067">ATP-binding</keyword>
<dbReference type="GO" id="GO:0031460">
    <property type="term" value="P:glycine betaine transport"/>
    <property type="evidence" value="ECO:0007669"/>
    <property type="project" value="InterPro"/>
</dbReference>
<evidence type="ECO:0000259" key="9">
    <source>
        <dbReference type="PROSITE" id="PS50893"/>
    </source>
</evidence>
<dbReference type="EMBL" id="FRAR01000015">
    <property type="protein sequence ID" value="SHK50272.1"/>
    <property type="molecule type" value="Genomic_DNA"/>
</dbReference>
<dbReference type="GO" id="GO:0005886">
    <property type="term" value="C:plasma membrane"/>
    <property type="evidence" value="ECO:0007669"/>
    <property type="project" value="UniProtKB-SubCell"/>
</dbReference>
<dbReference type="InterPro" id="IPR017871">
    <property type="entry name" value="ABC_transporter-like_CS"/>
</dbReference>
<dbReference type="Proteomes" id="UP000183997">
    <property type="component" value="Unassembled WGS sequence"/>
</dbReference>
<dbReference type="SMART" id="SM00382">
    <property type="entry name" value="AAA"/>
    <property type="match status" value="1"/>
</dbReference>
<sequence length="410" mass="45065">MIKIQVKNLTKIFGSKPDKAIQLLQEGGSKKQILQETGLTVGVNQASFAVNTGEVFVIMGLSGSGKSTLVRLLNRLIEPTRGSIEIDGEDVATMSKEQLREVRRKKLSMVFQRFALFPHRTVLENVEYGLEIQGLLKDERQEKAKQALALVGLSGWESSMPDQLSGGMQQRVGLARALANNPDVLLMDEAFSALDPLIRKDMQDELLELQSSMQKTIIFITHDLDEALKIGDRIALMKDGKIVQIGTPEEILTNPANEYVEKFVEDVDMSKVLNAEHVMKRPETITLDKGPRVALQLMRDSGVSSLYVVDKRKTLLGIVTAEAVSQAKAEGLTLQEVTETNVPTVRPDTRLHDLFDLIAFSALPLAVVNEGNRLLGVVVRGAVLGGLAGRVKVKQEPPSEQSLERVNLVG</sequence>
<dbReference type="GO" id="GO:0005524">
    <property type="term" value="F:ATP binding"/>
    <property type="evidence" value="ECO:0007669"/>
    <property type="project" value="UniProtKB-UniRule"/>
</dbReference>
<dbReference type="PROSITE" id="PS50893">
    <property type="entry name" value="ABC_TRANSPORTER_2"/>
    <property type="match status" value="1"/>
</dbReference>
<accession>A0A1M6SZV7</accession>
<organism evidence="11 12">
    <name type="scientific">Desulforamulus aeronauticus DSM 10349</name>
    <dbReference type="NCBI Taxonomy" id="1121421"/>
    <lineage>
        <taxon>Bacteria</taxon>
        <taxon>Bacillati</taxon>
        <taxon>Bacillota</taxon>
        <taxon>Clostridia</taxon>
        <taxon>Eubacteriales</taxon>
        <taxon>Peptococcaceae</taxon>
        <taxon>Desulforamulus</taxon>
    </lineage>
</organism>
<dbReference type="InterPro" id="IPR027417">
    <property type="entry name" value="P-loop_NTPase"/>
</dbReference>
<comment type="catalytic activity">
    <reaction evidence="8">
        <text>a quaternary ammonium(out) + ATP + H2O = a quaternary ammonium(in) + ADP + phosphate + H(+)</text>
        <dbReference type="Rhea" id="RHEA:11036"/>
        <dbReference type="ChEBI" id="CHEBI:15377"/>
        <dbReference type="ChEBI" id="CHEBI:15378"/>
        <dbReference type="ChEBI" id="CHEBI:30616"/>
        <dbReference type="ChEBI" id="CHEBI:35267"/>
        <dbReference type="ChEBI" id="CHEBI:43474"/>
        <dbReference type="ChEBI" id="CHEBI:456216"/>
    </reaction>
</comment>
<keyword evidence="3 8" id="KW-0547">Nucleotide-binding</keyword>
<dbReference type="AlphaFoldDB" id="A0A1M6SZV7"/>
<dbReference type="CDD" id="cd03294">
    <property type="entry name" value="ABC_Pro_Gly_Betaine"/>
    <property type="match status" value="1"/>
</dbReference>
<dbReference type="NCBIfam" id="TIGR01186">
    <property type="entry name" value="proV"/>
    <property type="match status" value="1"/>
</dbReference>
<feature type="domain" description="CBS" evidence="10">
    <location>
        <begin position="278"/>
        <end position="334"/>
    </location>
</feature>
<feature type="domain" description="ABC transporter" evidence="9">
    <location>
        <begin position="4"/>
        <end position="264"/>
    </location>
</feature>
<name>A0A1M6SZV7_9FIRM</name>
<dbReference type="Gene3D" id="3.40.50.300">
    <property type="entry name" value="P-loop containing nucleotide triphosphate hydrolases"/>
    <property type="match status" value="1"/>
</dbReference>
<comment type="subunit">
    <text evidence="8">The complex is probably composed of two ATP-binding proteins, two transmembrane proteins and a solute-binding protein.</text>
</comment>
<dbReference type="PANTHER" id="PTHR43869">
    <property type="entry name" value="GLYCINE BETAINE/PROLINE BETAINE TRANSPORT SYSTEM ATP-BINDING PROTEIN PROV"/>
    <property type="match status" value="1"/>
</dbReference>
<dbReference type="SUPFAM" id="SSF54631">
    <property type="entry name" value="CBS-domain pair"/>
    <property type="match status" value="1"/>
</dbReference>
<dbReference type="Pfam" id="PF00005">
    <property type="entry name" value="ABC_tran"/>
    <property type="match status" value="1"/>
</dbReference>
<dbReference type="Gene3D" id="3.10.580.10">
    <property type="entry name" value="CBS-domain"/>
    <property type="match status" value="1"/>
</dbReference>
<keyword evidence="8" id="KW-0997">Cell inner membrane</keyword>
<dbReference type="PROSITE" id="PS00211">
    <property type="entry name" value="ABC_TRANSPORTER_1"/>
    <property type="match status" value="1"/>
</dbReference>
<keyword evidence="12" id="KW-1185">Reference proteome</keyword>
<keyword evidence="6 7" id="KW-0129">CBS domain</keyword>
<dbReference type="PROSITE" id="PS51371">
    <property type="entry name" value="CBS"/>
    <property type="match status" value="1"/>
</dbReference>
<gene>
    <name evidence="11" type="ORF">SAMN02745123_02086</name>
</gene>
<dbReference type="STRING" id="1121421.SAMN02745123_02086"/>
<evidence type="ECO:0000256" key="2">
    <source>
        <dbReference type="ARBA" id="ARBA00022448"/>
    </source>
</evidence>
<evidence type="ECO:0000256" key="1">
    <source>
        <dbReference type="ARBA" id="ARBA00005417"/>
    </source>
</evidence>
<dbReference type="GO" id="GO:0015418">
    <property type="term" value="F:ABC-type quaternary ammonium compound transporting activity"/>
    <property type="evidence" value="ECO:0007669"/>
    <property type="project" value="UniProtKB-EC"/>
</dbReference>
<dbReference type="InterPro" id="IPR000644">
    <property type="entry name" value="CBS_dom"/>
</dbReference>
<evidence type="ECO:0000256" key="7">
    <source>
        <dbReference type="PROSITE-ProRule" id="PRU00703"/>
    </source>
</evidence>